<dbReference type="AlphaFoldDB" id="A0A840L5E3"/>
<sequence>MNTDLPPRLLEFVDERVFNFAQGAQRHFGSNDLVVLLDFREEVPGLEALPRQRLAEADELPLDLRLKLAKPVTDLKPELGAPDQSFWYLVIFEDEDFACGEISSALLAGGGAI</sequence>
<protein>
    <submittedName>
        <fullName evidence="1">Uncharacterized protein</fullName>
    </submittedName>
</protein>
<dbReference type="Proteomes" id="UP000562027">
    <property type="component" value="Unassembled WGS sequence"/>
</dbReference>
<reference evidence="1 2" key="1">
    <citation type="submission" date="2020-08" db="EMBL/GenBank/DDBJ databases">
        <title>Functional genomics of gut bacteria from endangered species of beetles.</title>
        <authorList>
            <person name="Carlos-Shanley C."/>
        </authorList>
    </citation>
    <scope>NUCLEOTIDE SEQUENCE [LARGE SCALE GENOMIC DNA]</scope>
    <source>
        <strain evidence="1 2">S00239</strain>
    </source>
</reference>
<comment type="caution">
    <text evidence="1">The sequence shown here is derived from an EMBL/GenBank/DDBJ whole genome shotgun (WGS) entry which is preliminary data.</text>
</comment>
<keyword evidence="2" id="KW-1185">Reference proteome</keyword>
<gene>
    <name evidence="1" type="ORF">HNP55_001939</name>
</gene>
<proteinExistence type="predicted"/>
<evidence type="ECO:0000313" key="1">
    <source>
        <dbReference type="EMBL" id="MBB4843420.1"/>
    </source>
</evidence>
<dbReference type="RefSeq" id="WP_184298653.1">
    <property type="nucleotide sequence ID" value="NZ_JACHLP010000003.1"/>
</dbReference>
<accession>A0A840L5E3</accession>
<name>A0A840L5E3_9BURK</name>
<dbReference type="EMBL" id="JACHLP010000003">
    <property type="protein sequence ID" value="MBB4843420.1"/>
    <property type="molecule type" value="Genomic_DNA"/>
</dbReference>
<organism evidence="1 2">
    <name type="scientific">Roseateles oligotrophus</name>
    <dbReference type="NCBI Taxonomy" id="1769250"/>
    <lineage>
        <taxon>Bacteria</taxon>
        <taxon>Pseudomonadati</taxon>
        <taxon>Pseudomonadota</taxon>
        <taxon>Betaproteobacteria</taxon>
        <taxon>Burkholderiales</taxon>
        <taxon>Sphaerotilaceae</taxon>
        <taxon>Roseateles</taxon>
    </lineage>
</organism>
<evidence type="ECO:0000313" key="2">
    <source>
        <dbReference type="Proteomes" id="UP000562027"/>
    </source>
</evidence>